<dbReference type="InterPro" id="IPR010994">
    <property type="entry name" value="RuvA_2-like"/>
</dbReference>
<dbReference type="InterPro" id="IPR013839">
    <property type="entry name" value="DNAligase_adenylation"/>
</dbReference>
<feature type="binding site" evidence="12">
    <location>
        <begin position="107"/>
        <end position="108"/>
    </location>
    <ligand>
        <name>NAD(+)</name>
        <dbReference type="ChEBI" id="CHEBI:57540"/>
    </ligand>
</feature>
<dbReference type="HAMAP" id="MF_01588">
    <property type="entry name" value="DNA_ligase_A"/>
    <property type="match status" value="1"/>
</dbReference>
<evidence type="ECO:0000256" key="14">
    <source>
        <dbReference type="SAM" id="MobiDB-lite"/>
    </source>
</evidence>
<feature type="binding site" evidence="12">
    <location>
        <position position="164"/>
    </location>
    <ligand>
        <name>NAD(+)</name>
        <dbReference type="ChEBI" id="CHEBI:57540"/>
    </ligand>
</feature>
<keyword evidence="4 12" id="KW-0479">Metal-binding</keyword>
<feature type="domain" description="BRCT" evidence="15">
    <location>
        <begin position="684"/>
        <end position="758"/>
    </location>
</feature>
<keyword evidence="7 12" id="KW-0460">Magnesium</keyword>
<keyword evidence="2 12" id="KW-0436">Ligase</keyword>
<keyword evidence="8 12" id="KW-0520">NAD</keyword>
<evidence type="ECO:0000259" key="15">
    <source>
        <dbReference type="PROSITE" id="PS50172"/>
    </source>
</evidence>
<reference evidence="17" key="1">
    <citation type="submission" date="2023-07" db="EMBL/GenBank/DDBJ databases">
        <title>Paracoccus sp. MBLB3053 whole genome sequence.</title>
        <authorList>
            <person name="Hwang C.Y."/>
            <person name="Cho E.-S."/>
            <person name="Seo M.-J."/>
        </authorList>
    </citation>
    <scope>NUCLEOTIDE SEQUENCE [LARGE SCALE GENOMIC DNA]</scope>
    <source>
        <strain evidence="17">MBLB3053</strain>
    </source>
</reference>
<comment type="caution">
    <text evidence="16">The sequence shown here is derived from an EMBL/GenBank/DDBJ whole genome shotgun (WGS) entry which is preliminary data.</text>
</comment>
<feature type="binding site" evidence="12">
    <location>
        <begin position="58"/>
        <end position="62"/>
    </location>
    <ligand>
        <name>NAD(+)</name>
        <dbReference type="ChEBI" id="CHEBI:57540"/>
    </ligand>
</feature>
<dbReference type="Pfam" id="PF03119">
    <property type="entry name" value="DNA_ligase_ZBD"/>
    <property type="match status" value="1"/>
</dbReference>
<feature type="binding site" evidence="12">
    <location>
        <position position="338"/>
    </location>
    <ligand>
        <name>NAD(+)</name>
        <dbReference type="ChEBI" id="CHEBI:57540"/>
    </ligand>
</feature>
<dbReference type="Pfam" id="PF12826">
    <property type="entry name" value="HHH_2"/>
    <property type="match status" value="1"/>
</dbReference>
<evidence type="ECO:0000313" key="16">
    <source>
        <dbReference type="EMBL" id="MDS9468395.1"/>
    </source>
</evidence>
<feature type="binding site" evidence="12">
    <location>
        <position position="461"/>
    </location>
    <ligand>
        <name>Zn(2+)</name>
        <dbReference type="ChEBI" id="CHEBI:29105"/>
    </ligand>
</feature>
<evidence type="ECO:0000256" key="12">
    <source>
        <dbReference type="HAMAP-Rule" id="MF_01588"/>
    </source>
</evidence>
<feature type="binding site" evidence="12">
    <location>
        <position position="467"/>
    </location>
    <ligand>
        <name>Zn(2+)</name>
        <dbReference type="ChEBI" id="CHEBI:29105"/>
    </ligand>
</feature>
<feature type="active site" description="N6-AMP-lysine intermediate" evidence="12">
    <location>
        <position position="143"/>
    </location>
</feature>
<dbReference type="InterPro" id="IPR018239">
    <property type="entry name" value="DNA_ligase_AS"/>
</dbReference>
<dbReference type="EC" id="6.5.1.2" evidence="12 13"/>
<dbReference type="Gene3D" id="1.10.287.610">
    <property type="entry name" value="Helix hairpin bin"/>
    <property type="match status" value="1"/>
</dbReference>
<keyword evidence="10 12" id="KW-0464">Manganese</keyword>
<dbReference type="SUPFAM" id="SSF56091">
    <property type="entry name" value="DNA ligase/mRNA capping enzyme, catalytic domain"/>
    <property type="match status" value="1"/>
</dbReference>
<keyword evidence="9 12" id="KW-0234">DNA repair</keyword>
<dbReference type="Gene3D" id="3.30.470.30">
    <property type="entry name" value="DNA ligase/mRNA capping enzyme"/>
    <property type="match status" value="1"/>
</dbReference>
<accession>A0ABU2HV21</accession>
<dbReference type="SUPFAM" id="SSF47781">
    <property type="entry name" value="RuvA domain 2-like"/>
    <property type="match status" value="1"/>
</dbReference>
<proteinExistence type="inferred from homology"/>
<comment type="function">
    <text evidence="1 12">DNA ligase that catalyzes the formation of phosphodiester linkages between 5'-phosphoryl and 3'-hydroxyl groups in double-stranded DNA using NAD as a coenzyme and as the energy source for the reaction. It is essential for DNA replication and repair of damaged DNA.</text>
</comment>
<dbReference type="Proteomes" id="UP001269144">
    <property type="component" value="Unassembled WGS sequence"/>
</dbReference>
<evidence type="ECO:0000256" key="2">
    <source>
        <dbReference type="ARBA" id="ARBA00022598"/>
    </source>
</evidence>
<protein>
    <recommendedName>
        <fullName evidence="12 13">DNA ligase</fullName>
        <ecNumber evidence="12 13">6.5.1.2</ecNumber>
    </recommendedName>
    <alternativeName>
        <fullName evidence="12">Polydeoxyribonucleotide synthase [NAD(+)]</fullName>
    </alternativeName>
</protein>
<keyword evidence="17" id="KW-1185">Reference proteome</keyword>
<dbReference type="PROSITE" id="PS01056">
    <property type="entry name" value="DNA_LIGASE_N2"/>
    <property type="match status" value="1"/>
</dbReference>
<dbReference type="InterPro" id="IPR004149">
    <property type="entry name" value="Znf_DNAligase_C4"/>
</dbReference>
<keyword evidence="3 12" id="KW-0235">DNA replication</keyword>
<dbReference type="PROSITE" id="PS50172">
    <property type="entry name" value="BRCT"/>
    <property type="match status" value="1"/>
</dbReference>
<dbReference type="SMART" id="SM00292">
    <property type="entry name" value="BRCT"/>
    <property type="match status" value="1"/>
</dbReference>
<dbReference type="InterPro" id="IPR041663">
    <property type="entry name" value="DisA/LigA_HHH"/>
</dbReference>
<dbReference type="Pfam" id="PF03120">
    <property type="entry name" value="OB_DNA_ligase"/>
    <property type="match status" value="1"/>
</dbReference>
<dbReference type="PROSITE" id="PS01055">
    <property type="entry name" value="DNA_LIGASE_N1"/>
    <property type="match status" value="1"/>
</dbReference>
<evidence type="ECO:0000256" key="4">
    <source>
        <dbReference type="ARBA" id="ARBA00022723"/>
    </source>
</evidence>
<feature type="region of interest" description="Disordered" evidence="14">
    <location>
        <begin position="1"/>
        <end position="27"/>
    </location>
</feature>
<dbReference type="InterPro" id="IPR012340">
    <property type="entry name" value="NA-bd_OB-fold"/>
</dbReference>
<evidence type="ECO:0000256" key="8">
    <source>
        <dbReference type="ARBA" id="ARBA00023027"/>
    </source>
</evidence>
<dbReference type="Pfam" id="PF00533">
    <property type="entry name" value="BRCT"/>
    <property type="match status" value="1"/>
</dbReference>
<feature type="binding site" evidence="12">
    <location>
        <position position="201"/>
    </location>
    <ligand>
        <name>NAD(+)</name>
        <dbReference type="ChEBI" id="CHEBI:57540"/>
    </ligand>
</feature>
<dbReference type="NCBIfam" id="TIGR00575">
    <property type="entry name" value="dnlj"/>
    <property type="match status" value="1"/>
</dbReference>
<sequence>MAEDAKDKASTGSAPLPETVPVAQLDRSAAADEAAALAQVLEQADRAYHGEDAPFISDAEYDVKKRRLVEIETRFPELARQDSPTTRIGATPDGRFAKVAHRVPMLSLENAFDDEDVTGFMQRVRSFLSLAPGNPVEVTAEPKIDGLSLSLRYEEGELVLASTRGDGAVGENVTANARTIRDIPHRLLGDDIPTVIEIRGECYMSHEDFEKLNQSDPGRVFANPRNAAAGSLRQLDPEVTASRPLRFFAYAWGQLSEPLAETQMLAVERMKGFGFQTNPLMRLCSSTDEMIATWANIEQMRSTLGYDIDGVVYKVNRIDYQSRLGMRSTTPRWAIAHKFPAERVWTRLEAIDIQVGRTGALSPVARLHPVTVGGVVVSNATLHNEDYIAGRSADGSVIRDGKDIRIGDWVQVYRAGDVIPKVADVDLAKRASDAEPYHFPELCPECGSPAIREEGDSARRCTGGLICPAQAVEKLKHFVSRAAFDIEGLGAKLVEELFRDGWIAEPADIFTLQERYGPGRPQQLKNREGWGEKSAASLFRAIDEKREIALARLLFALGIRHLGEVAASDLARHYGDWDALTQALDRLRPAAEAQRLAEVAAEQERETAAARGRRARVSDVRAAVLAEARIPVAASAAWTDLISANGIGPVLAMSLSEAFANERERAAIDRLTAYLKILPPEARATDSAVTGKTLVFTGTLEKMTRAEAKARAEALGAHVAGSVSAKTDLVIAGPGAGSKAKKAADLGIKVIDEDEWLLIANG</sequence>
<dbReference type="InterPro" id="IPR001357">
    <property type="entry name" value="BRCT_dom"/>
</dbReference>
<dbReference type="SUPFAM" id="SSF52113">
    <property type="entry name" value="BRCT domain"/>
    <property type="match status" value="1"/>
</dbReference>
<organism evidence="16 17">
    <name type="scientific">Paracoccus aurantius</name>
    <dbReference type="NCBI Taxonomy" id="3073814"/>
    <lineage>
        <taxon>Bacteria</taxon>
        <taxon>Pseudomonadati</taxon>
        <taxon>Pseudomonadota</taxon>
        <taxon>Alphaproteobacteria</taxon>
        <taxon>Rhodobacterales</taxon>
        <taxon>Paracoccaceae</taxon>
        <taxon>Paracoccus</taxon>
    </lineage>
</organism>
<dbReference type="Gene3D" id="2.40.50.140">
    <property type="entry name" value="Nucleic acid-binding proteins"/>
    <property type="match status" value="1"/>
</dbReference>
<dbReference type="PIRSF" id="PIRSF001604">
    <property type="entry name" value="LigA"/>
    <property type="match status" value="1"/>
</dbReference>
<comment type="cofactor">
    <cofactor evidence="12">
        <name>Mg(2+)</name>
        <dbReference type="ChEBI" id="CHEBI:18420"/>
    </cofactor>
    <cofactor evidence="12">
        <name>Mn(2+)</name>
        <dbReference type="ChEBI" id="CHEBI:29035"/>
    </cofactor>
</comment>
<dbReference type="Gene3D" id="6.20.10.30">
    <property type="match status" value="1"/>
</dbReference>
<keyword evidence="5 12" id="KW-0227">DNA damage</keyword>
<evidence type="ECO:0000256" key="11">
    <source>
        <dbReference type="ARBA" id="ARBA00034005"/>
    </source>
</evidence>
<dbReference type="CDD" id="cd17748">
    <property type="entry name" value="BRCT_DNA_ligase_like"/>
    <property type="match status" value="1"/>
</dbReference>
<comment type="similarity">
    <text evidence="12">Belongs to the NAD-dependent DNA ligase family. LigA subfamily.</text>
</comment>
<name>A0ABU2HV21_9RHOB</name>
<evidence type="ECO:0000256" key="7">
    <source>
        <dbReference type="ARBA" id="ARBA00022842"/>
    </source>
</evidence>
<feature type="binding site" evidence="12">
    <location>
        <position position="446"/>
    </location>
    <ligand>
        <name>Zn(2+)</name>
        <dbReference type="ChEBI" id="CHEBI:29105"/>
    </ligand>
</feature>
<feature type="binding site" evidence="12">
    <location>
        <position position="443"/>
    </location>
    <ligand>
        <name>Zn(2+)</name>
        <dbReference type="ChEBI" id="CHEBI:29105"/>
    </ligand>
</feature>
<feature type="binding site" evidence="12">
    <location>
        <position position="141"/>
    </location>
    <ligand>
        <name>NAD(+)</name>
        <dbReference type="ChEBI" id="CHEBI:57540"/>
    </ligand>
</feature>
<dbReference type="InterPro" id="IPR036420">
    <property type="entry name" value="BRCT_dom_sf"/>
</dbReference>
<dbReference type="EMBL" id="JAVQLW010000001">
    <property type="protein sequence ID" value="MDS9468395.1"/>
    <property type="molecule type" value="Genomic_DNA"/>
</dbReference>
<dbReference type="InterPro" id="IPR013840">
    <property type="entry name" value="DNAligase_N"/>
</dbReference>
<comment type="catalytic activity">
    <reaction evidence="11 12 13">
        <text>NAD(+) + (deoxyribonucleotide)n-3'-hydroxyl + 5'-phospho-(deoxyribonucleotide)m = (deoxyribonucleotide)n+m + AMP + beta-nicotinamide D-nucleotide.</text>
        <dbReference type="EC" id="6.5.1.2"/>
    </reaction>
</comment>
<dbReference type="InterPro" id="IPR033136">
    <property type="entry name" value="DNA_ligase_CS"/>
</dbReference>
<dbReference type="Gene3D" id="1.10.150.20">
    <property type="entry name" value="5' to 3' exonuclease, C-terminal subdomain"/>
    <property type="match status" value="2"/>
</dbReference>
<dbReference type="CDD" id="cd00114">
    <property type="entry name" value="LIGANc"/>
    <property type="match status" value="1"/>
</dbReference>
<evidence type="ECO:0000256" key="3">
    <source>
        <dbReference type="ARBA" id="ARBA00022705"/>
    </source>
</evidence>
<dbReference type="PANTHER" id="PTHR23389:SF9">
    <property type="entry name" value="DNA LIGASE"/>
    <property type="match status" value="1"/>
</dbReference>
<evidence type="ECO:0000256" key="9">
    <source>
        <dbReference type="ARBA" id="ARBA00023204"/>
    </source>
</evidence>
<evidence type="ECO:0000256" key="1">
    <source>
        <dbReference type="ARBA" id="ARBA00004067"/>
    </source>
</evidence>
<evidence type="ECO:0000256" key="6">
    <source>
        <dbReference type="ARBA" id="ARBA00022833"/>
    </source>
</evidence>
<dbReference type="NCBIfam" id="NF005932">
    <property type="entry name" value="PRK07956.1"/>
    <property type="match status" value="1"/>
</dbReference>
<dbReference type="Pfam" id="PF01653">
    <property type="entry name" value="DNA_ligase_aden"/>
    <property type="match status" value="1"/>
</dbReference>
<evidence type="ECO:0000256" key="5">
    <source>
        <dbReference type="ARBA" id="ARBA00022763"/>
    </source>
</evidence>
<dbReference type="InterPro" id="IPR004150">
    <property type="entry name" value="NAD_DNA_ligase_OB"/>
</dbReference>
<dbReference type="Gene3D" id="3.40.50.10190">
    <property type="entry name" value="BRCT domain"/>
    <property type="match status" value="1"/>
</dbReference>
<feature type="binding site" evidence="12">
    <location>
        <position position="314"/>
    </location>
    <ligand>
        <name>NAD(+)</name>
        <dbReference type="ChEBI" id="CHEBI:57540"/>
    </ligand>
</feature>
<dbReference type="SMART" id="SM00532">
    <property type="entry name" value="LIGANc"/>
    <property type="match status" value="1"/>
</dbReference>
<evidence type="ECO:0000256" key="10">
    <source>
        <dbReference type="ARBA" id="ARBA00023211"/>
    </source>
</evidence>
<dbReference type="GO" id="GO:0003911">
    <property type="term" value="F:DNA ligase (NAD+) activity"/>
    <property type="evidence" value="ECO:0007669"/>
    <property type="project" value="UniProtKB-EC"/>
</dbReference>
<dbReference type="RefSeq" id="WP_311160595.1">
    <property type="nucleotide sequence ID" value="NZ_JAVQLW010000001.1"/>
</dbReference>
<keyword evidence="6 12" id="KW-0862">Zinc</keyword>
<dbReference type="InterPro" id="IPR001679">
    <property type="entry name" value="DNA_ligase"/>
</dbReference>
<gene>
    <name evidence="12 16" type="primary">ligA</name>
    <name evidence="16" type="ORF">RGQ15_12535</name>
</gene>
<dbReference type="SUPFAM" id="SSF50249">
    <property type="entry name" value="Nucleic acid-binding proteins"/>
    <property type="match status" value="1"/>
</dbReference>
<evidence type="ECO:0000256" key="13">
    <source>
        <dbReference type="RuleBase" id="RU000618"/>
    </source>
</evidence>
<evidence type="ECO:0000313" key="17">
    <source>
        <dbReference type="Proteomes" id="UP001269144"/>
    </source>
</evidence>
<dbReference type="PANTHER" id="PTHR23389">
    <property type="entry name" value="CHROMOSOME TRANSMISSION FIDELITY FACTOR 18"/>
    <property type="match status" value="1"/>
</dbReference>